<organism evidence="1 2">
    <name type="scientific">Pycnococcus provasolii</name>
    <dbReference type="NCBI Taxonomy" id="41880"/>
    <lineage>
        <taxon>Eukaryota</taxon>
        <taxon>Viridiplantae</taxon>
        <taxon>Chlorophyta</taxon>
        <taxon>Pseudoscourfieldiophyceae</taxon>
        <taxon>Pseudoscourfieldiales</taxon>
        <taxon>Pycnococcaceae</taxon>
        <taxon>Pycnococcus</taxon>
    </lineage>
</organism>
<dbReference type="InterPro" id="IPR029058">
    <property type="entry name" value="AB_hydrolase_fold"/>
</dbReference>
<sequence>MTSVFQKVGAMSEGDKLEIVQVSGVNDATCPIDSLRELNTTHFRGCKHRELDCGHFVMLEKEEEYVRLAVDLATSP</sequence>
<reference evidence="1" key="1">
    <citation type="submission" date="2020-10" db="EMBL/GenBank/DDBJ databases">
        <title>Unveiling of a novel bifunctional photoreceptor, Dualchrome1, isolated from a cosmopolitan green alga.</title>
        <authorList>
            <person name="Suzuki S."/>
            <person name="Kawachi M."/>
        </authorList>
    </citation>
    <scope>NUCLEOTIDE SEQUENCE</scope>
    <source>
        <strain evidence="1">NIES 2893</strain>
    </source>
</reference>
<accession>A0A830HSU2</accession>
<keyword evidence="2" id="KW-1185">Reference proteome</keyword>
<evidence type="ECO:0008006" key="3">
    <source>
        <dbReference type="Google" id="ProtNLM"/>
    </source>
</evidence>
<name>A0A830HSU2_9CHLO</name>
<dbReference type="AlphaFoldDB" id="A0A830HSU2"/>
<dbReference type="SUPFAM" id="SSF53474">
    <property type="entry name" value="alpha/beta-Hydrolases"/>
    <property type="match status" value="1"/>
</dbReference>
<dbReference type="Proteomes" id="UP000660262">
    <property type="component" value="Unassembled WGS sequence"/>
</dbReference>
<dbReference type="EMBL" id="BNJQ01000028">
    <property type="protein sequence ID" value="GHP10182.1"/>
    <property type="molecule type" value="Genomic_DNA"/>
</dbReference>
<gene>
    <name evidence="1" type="ORF">PPROV_000891400</name>
</gene>
<evidence type="ECO:0000313" key="2">
    <source>
        <dbReference type="Proteomes" id="UP000660262"/>
    </source>
</evidence>
<comment type="caution">
    <text evidence="1">The sequence shown here is derived from an EMBL/GenBank/DDBJ whole genome shotgun (WGS) entry which is preliminary data.</text>
</comment>
<proteinExistence type="predicted"/>
<evidence type="ECO:0000313" key="1">
    <source>
        <dbReference type="EMBL" id="GHP10182.1"/>
    </source>
</evidence>
<protein>
    <recommendedName>
        <fullName evidence="3">AB hydrolase-1 domain-containing protein</fullName>
    </recommendedName>
</protein>
<dbReference type="Gene3D" id="3.40.50.1820">
    <property type="entry name" value="alpha/beta hydrolase"/>
    <property type="match status" value="1"/>
</dbReference>